<protein>
    <submittedName>
        <fullName evidence="1">Uncharacterized protein</fullName>
    </submittedName>
</protein>
<name>A0A9P5TK58_GYMJU</name>
<reference evidence="1" key="1">
    <citation type="submission" date="2020-11" db="EMBL/GenBank/DDBJ databases">
        <authorList>
            <consortium name="DOE Joint Genome Institute"/>
            <person name="Ahrendt S."/>
            <person name="Riley R."/>
            <person name="Andreopoulos W."/>
            <person name="LaButti K."/>
            <person name="Pangilinan J."/>
            <person name="Ruiz-duenas F.J."/>
            <person name="Barrasa J.M."/>
            <person name="Sanchez-Garcia M."/>
            <person name="Camarero S."/>
            <person name="Miyauchi S."/>
            <person name="Serrano A."/>
            <person name="Linde D."/>
            <person name="Babiker R."/>
            <person name="Drula E."/>
            <person name="Ayuso-Fernandez I."/>
            <person name="Pacheco R."/>
            <person name="Padilla G."/>
            <person name="Ferreira P."/>
            <person name="Barriuso J."/>
            <person name="Kellner H."/>
            <person name="Castanera R."/>
            <person name="Alfaro M."/>
            <person name="Ramirez L."/>
            <person name="Pisabarro A.G."/>
            <person name="Kuo A."/>
            <person name="Tritt A."/>
            <person name="Lipzen A."/>
            <person name="He G."/>
            <person name="Yan M."/>
            <person name="Ng V."/>
            <person name="Cullen D."/>
            <person name="Martin F."/>
            <person name="Rosso M.-N."/>
            <person name="Henrissat B."/>
            <person name="Hibbett D."/>
            <person name="Martinez A.T."/>
            <person name="Grigoriev I.V."/>
        </authorList>
    </citation>
    <scope>NUCLEOTIDE SEQUENCE</scope>
    <source>
        <strain evidence="1">AH 44721</strain>
    </source>
</reference>
<comment type="caution">
    <text evidence="1">The sequence shown here is derived from an EMBL/GenBank/DDBJ whole genome shotgun (WGS) entry which is preliminary data.</text>
</comment>
<dbReference type="AlphaFoldDB" id="A0A9P5TK58"/>
<evidence type="ECO:0000313" key="1">
    <source>
        <dbReference type="EMBL" id="KAF8886044.1"/>
    </source>
</evidence>
<organism evidence="1 2">
    <name type="scientific">Gymnopilus junonius</name>
    <name type="common">Spectacular rustgill mushroom</name>
    <name type="synonym">Gymnopilus spectabilis subsp. junonius</name>
    <dbReference type="NCBI Taxonomy" id="109634"/>
    <lineage>
        <taxon>Eukaryota</taxon>
        <taxon>Fungi</taxon>
        <taxon>Dikarya</taxon>
        <taxon>Basidiomycota</taxon>
        <taxon>Agaricomycotina</taxon>
        <taxon>Agaricomycetes</taxon>
        <taxon>Agaricomycetidae</taxon>
        <taxon>Agaricales</taxon>
        <taxon>Agaricineae</taxon>
        <taxon>Hymenogastraceae</taxon>
        <taxon>Gymnopilus</taxon>
    </lineage>
</organism>
<dbReference type="EMBL" id="JADNYJ010000098">
    <property type="protein sequence ID" value="KAF8886044.1"/>
    <property type="molecule type" value="Genomic_DNA"/>
</dbReference>
<accession>A0A9P5TK58</accession>
<evidence type="ECO:0000313" key="2">
    <source>
        <dbReference type="Proteomes" id="UP000724874"/>
    </source>
</evidence>
<proteinExistence type="predicted"/>
<sequence length="74" mass="8103">MFDGLRSLATAALGYTGAFPWRLPCVCDANGAVGLMNKTVHIALWGPDVVEIAVRLYLRRFLDSSFLTLSLHGH</sequence>
<keyword evidence="2" id="KW-1185">Reference proteome</keyword>
<dbReference type="Proteomes" id="UP000724874">
    <property type="component" value="Unassembled WGS sequence"/>
</dbReference>
<gene>
    <name evidence="1" type="ORF">CPB84DRAFT_1787834</name>
</gene>